<proteinExistence type="inferred from homology"/>
<dbReference type="PRINTS" id="PR00999">
    <property type="entry name" value="FUNGALYSIN"/>
</dbReference>
<dbReference type="GO" id="GO:0008270">
    <property type="term" value="F:zinc ion binding"/>
    <property type="evidence" value="ECO:0007669"/>
    <property type="project" value="InterPro"/>
</dbReference>
<name>A0A2T1N9H7_9FLAO</name>
<keyword evidence="11" id="KW-0865">Zymogen</keyword>
<protein>
    <recommendedName>
        <fullName evidence="13">Secretion system C-terminal sorting domain-containing protein</fullName>
    </recommendedName>
</protein>
<evidence type="ECO:0000259" key="13">
    <source>
        <dbReference type="Pfam" id="PF18962"/>
    </source>
</evidence>
<dbReference type="Pfam" id="PF02128">
    <property type="entry name" value="Peptidase_M36"/>
    <property type="match status" value="1"/>
</dbReference>
<evidence type="ECO:0000256" key="8">
    <source>
        <dbReference type="ARBA" id="ARBA00022801"/>
    </source>
</evidence>
<reference evidence="14 15" key="1">
    <citation type="submission" date="2018-03" db="EMBL/GenBank/DDBJ databases">
        <title>Mesoflavibacter sp. HG37 and Mesoflavibacter sp. HG96 sp.nov., two marine bacteria isolated from seawater of Western Pacific Ocean.</title>
        <authorList>
            <person name="Cheng H."/>
            <person name="Wu Y.-H."/>
            <person name="Guo L.-L."/>
            <person name="Xu X.-W."/>
        </authorList>
    </citation>
    <scope>NUCLEOTIDE SEQUENCE [LARGE SCALE GENOMIC DNA]</scope>
    <source>
        <strain evidence="14 15">KCTC 32269</strain>
    </source>
</reference>
<dbReference type="EMBL" id="PXOQ01000009">
    <property type="protein sequence ID" value="PSG88537.1"/>
    <property type="molecule type" value="Genomic_DNA"/>
</dbReference>
<comment type="subcellular location">
    <subcellularLocation>
        <location evidence="2">Secreted</location>
    </subcellularLocation>
</comment>
<dbReference type="SUPFAM" id="SSF55486">
    <property type="entry name" value="Metalloproteases ('zincins'), catalytic domain"/>
    <property type="match status" value="1"/>
</dbReference>
<dbReference type="Gene3D" id="3.10.170.10">
    <property type="match status" value="1"/>
</dbReference>
<keyword evidence="15" id="KW-1185">Reference proteome</keyword>
<feature type="signal peptide" evidence="12">
    <location>
        <begin position="1"/>
        <end position="24"/>
    </location>
</feature>
<sequence length="1023" mass="111158">MIKNYSRFFIFMLLVLFCSASTLAQSKVKGSKYLEPIKKYLSQSKYKLSESDIQNFYVDSEYLSKKTQITHVFLGQKHQGIEVFNAISSIAIKDNQVFYVGSALVSNVAEKINTVTPSISQVEAINIVASKFNTPQILNPKLLNSEDNTYVYDKSNLFFKDIPVQLVYTNVNGELKLSWDLSLYTLDAQHNWNARVDAVTGEILQSSDYVISCDFGPGEHKHDETHNVLPVKETNTFNLFKTKSTTSVGGAEYNVYELPAESPNTDPRTLVVDPENIVASPFGWHDTDGISGPEFTITRGNNVHAYEDSNGSNSSSGNEPNGGAALSFNFPINLNLAPVNYRAAATVNLFYVSNMMHDIYYNYGFDEAAGNFQENNYGNGGIGGDYAIVEAQDGSGTNNANFSTPADGGNGRMQMFLWTTANPNRDGDLDNNIVAHEYGHGISIRLGGGPNNSSCLSGQEQQGEGWADWVGLVITMKPSDVATTNRSIANYSRNLPQGIRPYYYTTNMAVNPHTYDDIKVESVPHGVGSVWCAMLWDLTWAYIDKYGFDPDVYNGNGGNNKVMQLVLDGLKLQPCGSGFVDSRDALLAADVALTGGQDQCLIWEVFARRGLGVSAIQGTSGSRADGTEAFDMPASSILAEITNDTCGSSAVNLLFANFDANSISQFDYTYTVDGGAPIAGTYSNNIASCSVSPASAFDYGNLTPGTHEIVVTGTNPVSAPKSFIVNVNAIGQNNVVNTFENAGDVLVAYDEIGNGATWERGAAAGMILNGAAANNSTVYATNLDGIHGDQNKFYLLSRCYDLSNLVNATVQFDLGFDIEPDWDILFLEYSTNNGSTWNVLGDATDPDWYNSSRLPNGTDCFNCIGKQWTGDGISPSSHSAGGQNRALHTFSYPLSAFDTSGSAETNMVFRFVYQADEAYADEGAIIDNFVVSGTLSVEDNQFDKLAIFPNPTNGNVTITSGSSLKDAKVNLVDVMGRNLINSANLQRVNNDKITLNISNLSVGTYFLILEDETRRSVKQIVKY</sequence>
<dbReference type="InterPro" id="IPR050371">
    <property type="entry name" value="Fungal_virulence_M36"/>
</dbReference>
<evidence type="ECO:0000256" key="10">
    <source>
        <dbReference type="ARBA" id="ARBA00023049"/>
    </source>
</evidence>
<evidence type="ECO:0000256" key="6">
    <source>
        <dbReference type="ARBA" id="ARBA00022723"/>
    </source>
</evidence>
<evidence type="ECO:0000256" key="1">
    <source>
        <dbReference type="ARBA" id="ARBA00001947"/>
    </source>
</evidence>
<keyword evidence="10" id="KW-0482">Metalloprotease</keyword>
<dbReference type="CDD" id="cd09596">
    <property type="entry name" value="M36"/>
    <property type="match status" value="1"/>
</dbReference>
<dbReference type="OrthoDB" id="5377264at2"/>
<keyword evidence="6" id="KW-0479">Metal-binding</keyword>
<dbReference type="AlphaFoldDB" id="A0A2T1N9H7"/>
<evidence type="ECO:0000256" key="5">
    <source>
        <dbReference type="ARBA" id="ARBA00022670"/>
    </source>
</evidence>
<dbReference type="Proteomes" id="UP000238426">
    <property type="component" value="Unassembled WGS sequence"/>
</dbReference>
<dbReference type="Gene3D" id="1.10.390.10">
    <property type="entry name" value="Neutral Protease Domain 2"/>
    <property type="match status" value="1"/>
</dbReference>
<evidence type="ECO:0000256" key="2">
    <source>
        <dbReference type="ARBA" id="ARBA00004613"/>
    </source>
</evidence>
<feature type="domain" description="Secretion system C-terminal sorting" evidence="13">
    <location>
        <begin position="947"/>
        <end position="1021"/>
    </location>
</feature>
<comment type="caution">
    <text evidence="14">The sequence shown here is derived from an EMBL/GenBank/DDBJ whole genome shotgun (WGS) entry which is preliminary data.</text>
</comment>
<dbReference type="RefSeq" id="WP_106463677.1">
    <property type="nucleotide sequence ID" value="NZ_PXOQ01000009.1"/>
</dbReference>
<dbReference type="NCBIfam" id="TIGR04183">
    <property type="entry name" value="Por_Secre_tail"/>
    <property type="match status" value="1"/>
</dbReference>
<evidence type="ECO:0000313" key="15">
    <source>
        <dbReference type="Proteomes" id="UP000238426"/>
    </source>
</evidence>
<accession>A0A2T1N9H7</accession>
<gene>
    <name evidence="14" type="ORF">C7H52_09570</name>
</gene>
<keyword evidence="9" id="KW-0862">Zinc</keyword>
<dbReference type="GO" id="GO:0005615">
    <property type="term" value="C:extracellular space"/>
    <property type="evidence" value="ECO:0007669"/>
    <property type="project" value="InterPro"/>
</dbReference>
<evidence type="ECO:0000256" key="7">
    <source>
        <dbReference type="ARBA" id="ARBA00022729"/>
    </source>
</evidence>
<feature type="chain" id="PRO_5015656329" description="Secretion system C-terminal sorting domain-containing protein" evidence="12">
    <location>
        <begin position="25"/>
        <end position="1023"/>
    </location>
</feature>
<evidence type="ECO:0000256" key="4">
    <source>
        <dbReference type="ARBA" id="ARBA00022525"/>
    </source>
</evidence>
<comment type="similarity">
    <text evidence="3">Belongs to the peptidase M36 family.</text>
</comment>
<dbReference type="PANTHER" id="PTHR33478:SF1">
    <property type="entry name" value="EXTRACELLULAR METALLOPROTEINASE MEP"/>
    <property type="match status" value="1"/>
</dbReference>
<keyword evidence="7 12" id="KW-0732">Signal</keyword>
<evidence type="ECO:0000313" key="14">
    <source>
        <dbReference type="EMBL" id="PSG88537.1"/>
    </source>
</evidence>
<dbReference type="PANTHER" id="PTHR33478">
    <property type="entry name" value="EXTRACELLULAR METALLOPROTEINASE MEP"/>
    <property type="match status" value="1"/>
</dbReference>
<dbReference type="GO" id="GO:0006508">
    <property type="term" value="P:proteolysis"/>
    <property type="evidence" value="ECO:0007669"/>
    <property type="project" value="UniProtKB-KW"/>
</dbReference>
<evidence type="ECO:0000256" key="3">
    <source>
        <dbReference type="ARBA" id="ARBA00006006"/>
    </source>
</evidence>
<keyword evidence="4" id="KW-0964">Secreted</keyword>
<dbReference type="InterPro" id="IPR026444">
    <property type="entry name" value="Secre_tail"/>
</dbReference>
<comment type="cofactor">
    <cofactor evidence="1">
        <name>Zn(2+)</name>
        <dbReference type="ChEBI" id="CHEBI:29105"/>
    </cofactor>
</comment>
<keyword evidence="5" id="KW-0645">Protease</keyword>
<evidence type="ECO:0000256" key="9">
    <source>
        <dbReference type="ARBA" id="ARBA00022833"/>
    </source>
</evidence>
<dbReference type="Gene3D" id="2.60.120.260">
    <property type="entry name" value="Galactose-binding domain-like"/>
    <property type="match status" value="1"/>
</dbReference>
<organism evidence="14 15">
    <name type="scientific">Aurantibacter aestuarii</name>
    <dbReference type="NCBI Taxonomy" id="1266046"/>
    <lineage>
        <taxon>Bacteria</taxon>
        <taxon>Pseudomonadati</taxon>
        <taxon>Bacteroidota</taxon>
        <taxon>Flavobacteriia</taxon>
        <taxon>Flavobacteriales</taxon>
        <taxon>Flavobacteriaceae</taxon>
        <taxon>Aurantibacter</taxon>
    </lineage>
</organism>
<evidence type="ECO:0000256" key="12">
    <source>
        <dbReference type="SAM" id="SignalP"/>
    </source>
</evidence>
<evidence type="ECO:0000256" key="11">
    <source>
        <dbReference type="ARBA" id="ARBA00023145"/>
    </source>
</evidence>
<dbReference type="Pfam" id="PF18962">
    <property type="entry name" value="Por_Secre_tail"/>
    <property type="match status" value="1"/>
</dbReference>
<dbReference type="InterPro" id="IPR001842">
    <property type="entry name" value="Peptidase_M36"/>
</dbReference>
<keyword evidence="8" id="KW-0378">Hydrolase</keyword>
<dbReference type="InterPro" id="IPR027268">
    <property type="entry name" value="Peptidase_M4/M1_CTD_sf"/>
</dbReference>
<dbReference type="GO" id="GO:0004222">
    <property type="term" value="F:metalloendopeptidase activity"/>
    <property type="evidence" value="ECO:0007669"/>
    <property type="project" value="InterPro"/>
</dbReference>